<organism evidence="2 3">
    <name type="scientific">Nocardia wallacei</name>
    <dbReference type="NCBI Taxonomy" id="480035"/>
    <lineage>
        <taxon>Bacteria</taxon>
        <taxon>Bacillati</taxon>
        <taxon>Actinomycetota</taxon>
        <taxon>Actinomycetes</taxon>
        <taxon>Mycobacteriales</taxon>
        <taxon>Nocardiaceae</taxon>
        <taxon>Nocardia</taxon>
    </lineage>
</organism>
<name>A0A7G1KHT1_9NOCA</name>
<dbReference type="RefSeq" id="WP_187687931.1">
    <property type="nucleotide sequence ID" value="NZ_AP023396.1"/>
</dbReference>
<dbReference type="InterPro" id="IPR008136">
    <property type="entry name" value="CinA_C"/>
</dbReference>
<gene>
    <name evidence="2" type="ORF">NWFMUON74_24870</name>
</gene>
<dbReference type="Gene3D" id="3.90.950.20">
    <property type="entry name" value="CinA-like"/>
    <property type="match status" value="1"/>
</dbReference>
<dbReference type="Proteomes" id="UP000516173">
    <property type="component" value="Chromosome"/>
</dbReference>
<evidence type="ECO:0000259" key="1">
    <source>
        <dbReference type="Pfam" id="PF02464"/>
    </source>
</evidence>
<protein>
    <recommendedName>
        <fullName evidence="1">CinA C-terminal domain-containing protein</fullName>
    </recommendedName>
</protein>
<dbReference type="InterPro" id="IPR036653">
    <property type="entry name" value="CinA-like_C"/>
</dbReference>
<evidence type="ECO:0000313" key="2">
    <source>
        <dbReference type="EMBL" id="BCK54715.1"/>
    </source>
</evidence>
<evidence type="ECO:0000313" key="3">
    <source>
        <dbReference type="Proteomes" id="UP000516173"/>
    </source>
</evidence>
<dbReference type="AlphaFoldDB" id="A0A7G1KHT1"/>
<dbReference type="Pfam" id="PF02464">
    <property type="entry name" value="CinA"/>
    <property type="match status" value="1"/>
</dbReference>
<dbReference type="GeneID" id="80347040"/>
<proteinExistence type="predicted"/>
<sequence length="154" mass="15645">MDTSRLAEEIAASVRDKGSTVAVAESLTAGRLSAALGAASGAGDWFRGGVVAYSTQVKRAVLGMPDCSPVCEEAAVAMARGVRELMGADIAVAVTGVGGPDKQDGEPVGSVWFAVATQAGVRPLHLHFDGDAPEIVDATVDHGLELLLDSVRGS</sequence>
<dbReference type="NCBIfam" id="TIGR00199">
    <property type="entry name" value="PncC_domain"/>
    <property type="match status" value="1"/>
</dbReference>
<reference evidence="2 3" key="1">
    <citation type="submission" date="2020-08" db="EMBL/GenBank/DDBJ databases">
        <title>Genome Sequencing of Nocardia wallacei strain FMUON74 and assembly.</title>
        <authorList>
            <person name="Toyokawa M."/>
            <person name="Uesaka K."/>
        </authorList>
    </citation>
    <scope>NUCLEOTIDE SEQUENCE [LARGE SCALE GENOMIC DNA]</scope>
    <source>
        <strain evidence="2 3">FMUON74</strain>
    </source>
</reference>
<dbReference type="EMBL" id="AP023396">
    <property type="protein sequence ID" value="BCK54715.1"/>
    <property type="molecule type" value="Genomic_DNA"/>
</dbReference>
<dbReference type="SUPFAM" id="SSF142433">
    <property type="entry name" value="CinA-like"/>
    <property type="match status" value="1"/>
</dbReference>
<dbReference type="KEGG" id="nwl:NWFMUON74_24870"/>
<feature type="domain" description="CinA C-terminal" evidence="1">
    <location>
        <begin position="5"/>
        <end position="149"/>
    </location>
</feature>
<keyword evidence="3" id="KW-1185">Reference proteome</keyword>
<accession>A0A7G1KHT1</accession>